<sequence>MRRPCWTPPCLMGPYPVPTAQVHGRVGRCPTAYDAIPPGPCKHLHASQLRSTARGPRRTGTLMTRWRRPPPPLLFSHCSHLPTPLTVYRRQPRRSSVVGRPSTDNYGFLGWFRPQHQAWLAGCSSTAGPSLRRVAPPSPIRLASDNTRI</sequence>
<evidence type="ECO:0000313" key="3">
    <source>
        <dbReference type="Proteomes" id="UP001281614"/>
    </source>
</evidence>
<feature type="region of interest" description="Disordered" evidence="1">
    <location>
        <begin position="46"/>
        <end position="66"/>
    </location>
</feature>
<reference evidence="2" key="1">
    <citation type="submission" date="2023-02" db="EMBL/GenBank/DDBJ databases">
        <title>Colletotrichum kahawae CIFC_Que2 genome sequencing and assembly.</title>
        <authorList>
            <person name="Baroncelli R."/>
        </authorList>
    </citation>
    <scope>NUCLEOTIDE SEQUENCE</scope>
    <source>
        <strain evidence="2">CIFC_Que2</strain>
    </source>
</reference>
<protein>
    <submittedName>
        <fullName evidence="2">Uncharacterized protein</fullName>
    </submittedName>
</protein>
<dbReference type="Proteomes" id="UP001281614">
    <property type="component" value="Unassembled WGS sequence"/>
</dbReference>
<accession>A0AAD9XZB3</accession>
<dbReference type="AlphaFoldDB" id="A0AAD9XZB3"/>
<proteinExistence type="predicted"/>
<evidence type="ECO:0000313" key="2">
    <source>
        <dbReference type="EMBL" id="KAK2730196.1"/>
    </source>
</evidence>
<dbReference type="EMBL" id="VYYT01000699">
    <property type="protein sequence ID" value="KAK2730196.1"/>
    <property type="molecule type" value="Genomic_DNA"/>
</dbReference>
<evidence type="ECO:0000256" key="1">
    <source>
        <dbReference type="SAM" id="MobiDB-lite"/>
    </source>
</evidence>
<keyword evidence="3" id="KW-1185">Reference proteome</keyword>
<organism evidence="2 3">
    <name type="scientific">Colletotrichum kahawae</name>
    <name type="common">Coffee berry disease fungus</name>
    <dbReference type="NCBI Taxonomy" id="34407"/>
    <lineage>
        <taxon>Eukaryota</taxon>
        <taxon>Fungi</taxon>
        <taxon>Dikarya</taxon>
        <taxon>Ascomycota</taxon>
        <taxon>Pezizomycotina</taxon>
        <taxon>Sordariomycetes</taxon>
        <taxon>Hypocreomycetidae</taxon>
        <taxon>Glomerellales</taxon>
        <taxon>Glomerellaceae</taxon>
        <taxon>Colletotrichum</taxon>
        <taxon>Colletotrichum gloeosporioides species complex</taxon>
    </lineage>
</organism>
<name>A0AAD9XZB3_COLKA</name>
<comment type="caution">
    <text evidence="2">The sequence shown here is derived from an EMBL/GenBank/DDBJ whole genome shotgun (WGS) entry which is preliminary data.</text>
</comment>
<gene>
    <name evidence="2" type="ORF">CKAH01_09718</name>
</gene>